<comment type="catalytic activity">
    <reaction evidence="3">
        <text>L-histidyl-glycine(out) = L-histidyl-glycine(in)</text>
        <dbReference type="Rhea" id="RHEA:79395"/>
        <dbReference type="ChEBI" id="CHEBI:229957"/>
    </reaction>
</comment>
<feature type="region of interest" description="Disordered" evidence="19">
    <location>
        <begin position="1"/>
        <end position="23"/>
    </location>
</feature>
<keyword evidence="20" id="KW-1133">Transmembrane helix</keyword>
<accession>A0AAD9CSG5</accession>
<dbReference type="InterPro" id="IPR052187">
    <property type="entry name" value="MFSD1"/>
</dbReference>
<evidence type="ECO:0000256" key="16">
    <source>
        <dbReference type="ARBA" id="ARBA00045018"/>
    </source>
</evidence>
<feature type="transmembrane region" description="Helical" evidence="20">
    <location>
        <begin position="224"/>
        <end position="246"/>
    </location>
</feature>
<feature type="transmembrane region" description="Helical" evidence="20">
    <location>
        <begin position="378"/>
        <end position="400"/>
    </location>
</feature>
<evidence type="ECO:0000256" key="4">
    <source>
        <dbReference type="ARBA" id="ARBA00044881"/>
    </source>
</evidence>
<comment type="function">
    <text evidence="17">Lysosomal dipeptide uniporter that selectively exports lysine, arginine or histidine-containing dipeptides with a net positive charge from the lysosome lumen into the cytosol. Could play a role in a specific type of protein O-glycosylation indirectly regulating macrophages migration and tissue invasion. Also essential for liver homeostasis.</text>
</comment>
<dbReference type="Pfam" id="PF07690">
    <property type="entry name" value="MFS_1"/>
    <property type="match status" value="1"/>
</dbReference>
<evidence type="ECO:0000256" key="13">
    <source>
        <dbReference type="ARBA" id="ARBA00044919"/>
    </source>
</evidence>
<keyword evidence="20" id="KW-0812">Transmembrane</keyword>
<feature type="transmembrane region" description="Helical" evidence="20">
    <location>
        <begin position="132"/>
        <end position="151"/>
    </location>
</feature>
<evidence type="ECO:0000256" key="19">
    <source>
        <dbReference type="SAM" id="MobiDB-lite"/>
    </source>
</evidence>
<dbReference type="GO" id="GO:0016020">
    <property type="term" value="C:membrane"/>
    <property type="evidence" value="ECO:0007669"/>
    <property type="project" value="UniProtKB-SubCell"/>
</dbReference>
<evidence type="ECO:0000256" key="17">
    <source>
        <dbReference type="ARBA" id="ARBA00045709"/>
    </source>
</evidence>
<evidence type="ECO:0000256" key="14">
    <source>
        <dbReference type="ARBA" id="ARBA00044924"/>
    </source>
</evidence>
<evidence type="ECO:0000256" key="8">
    <source>
        <dbReference type="ARBA" id="ARBA00044898"/>
    </source>
</evidence>
<dbReference type="Proteomes" id="UP001182556">
    <property type="component" value="Unassembled WGS sequence"/>
</dbReference>
<comment type="catalytic activity">
    <reaction evidence="6">
        <text>L-lysyl-L-alpha-amino acid(out) = L-lysyl-L-alpha-amino acid(in)</text>
        <dbReference type="Rhea" id="RHEA:79387"/>
        <dbReference type="ChEBI" id="CHEBI:229965"/>
    </reaction>
</comment>
<dbReference type="InterPro" id="IPR036259">
    <property type="entry name" value="MFS_trans_sf"/>
</dbReference>
<keyword evidence="22" id="KW-1185">Reference proteome</keyword>
<comment type="catalytic activity">
    <reaction evidence="2">
        <text>L-lysyl-L-alanine(out) = L-lysyl-L-alanine(in)</text>
        <dbReference type="Rhea" id="RHEA:79399"/>
        <dbReference type="ChEBI" id="CHEBI:229954"/>
    </reaction>
</comment>
<dbReference type="Gene3D" id="1.20.1250.20">
    <property type="entry name" value="MFS general substrate transporter like domains"/>
    <property type="match status" value="2"/>
</dbReference>
<evidence type="ECO:0000256" key="10">
    <source>
        <dbReference type="ARBA" id="ARBA00044900"/>
    </source>
</evidence>
<feature type="compositionally biased region" description="Basic and acidic residues" evidence="19">
    <location>
        <begin position="1"/>
        <end position="22"/>
    </location>
</feature>
<organism evidence="21 22">
    <name type="scientific">Papiliotrema laurentii</name>
    <name type="common">Cryptococcus laurentii</name>
    <dbReference type="NCBI Taxonomy" id="5418"/>
    <lineage>
        <taxon>Eukaryota</taxon>
        <taxon>Fungi</taxon>
        <taxon>Dikarya</taxon>
        <taxon>Basidiomycota</taxon>
        <taxon>Agaricomycotina</taxon>
        <taxon>Tremellomycetes</taxon>
        <taxon>Tremellales</taxon>
        <taxon>Rhynchogastremaceae</taxon>
        <taxon>Papiliotrema</taxon>
    </lineage>
</organism>
<dbReference type="PANTHER" id="PTHR23512">
    <property type="entry name" value="MAJOR FACILITATOR SUPERFAMILY DOMAIN-CONTAINING PROTEIN 1"/>
    <property type="match status" value="1"/>
</dbReference>
<comment type="subunit">
    <text evidence="18">Homodimer. Interacts with lysosomal protein GLMP (via lumenal domain); the interaction starts while both proteins are still in the endoplasmic reticulum and is required for stabilization of MFSD1 in lysosomes but has no direct effect on its targeting to lysosomes or transporter activity.</text>
</comment>
<comment type="catalytic activity">
    <reaction evidence="13">
        <text>L-alanyl-L-lysine(out) = L-alanyl-L-lysine(in)</text>
        <dbReference type="Rhea" id="RHEA:79415"/>
        <dbReference type="ChEBI" id="CHEBI:192470"/>
    </reaction>
</comment>
<dbReference type="PANTHER" id="PTHR23512:SF12">
    <property type="entry name" value="TRANSPORTER, PUTATIVE (AFU_ORTHOLOGUE AFUA_4G00260)-RELATED"/>
    <property type="match status" value="1"/>
</dbReference>
<evidence type="ECO:0000256" key="1">
    <source>
        <dbReference type="ARBA" id="ARBA00004141"/>
    </source>
</evidence>
<keyword evidence="20" id="KW-0472">Membrane</keyword>
<evidence type="ECO:0000256" key="7">
    <source>
        <dbReference type="ARBA" id="ARBA00044893"/>
    </source>
</evidence>
<evidence type="ECO:0000256" key="9">
    <source>
        <dbReference type="ARBA" id="ARBA00044899"/>
    </source>
</evidence>
<proteinExistence type="predicted"/>
<feature type="transmembrane region" description="Helical" evidence="20">
    <location>
        <begin position="190"/>
        <end position="212"/>
    </location>
</feature>
<feature type="transmembrane region" description="Helical" evidence="20">
    <location>
        <begin position="349"/>
        <end position="369"/>
    </location>
</feature>
<evidence type="ECO:0000256" key="2">
    <source>
        <dbReference type="ARBA" id="ARBA00044876"/>
    </source>
</evidence>
<protein>
    <recommendedName>
        <fullName evidence="15">Lysosomal dipeptide transporter MFSD1</fullName>
    </recommendedName>
    <alternativeName>
        <fullName evidence="16">Major facilitator superfamily domain-containing protein 1</fullName>
    </alternativeName>
</protein>
<evidence type="ECO:0000256" key="3">
    <source>
        <dbReference type="ARBA" id="ARBA00044878"/>
    </source>
</evidence>
<gene>
    <name evidence="21" type="ORF">DB88DRAFT_500400</name>
</gene>
<evidence type="ECO:0000256" key="6">
    <source>
        <dbReference type="ARBA" id="ARBA00044891"/>
    </source>
</evidence>
<dbReference type="GO" id="GO:0022857">
    <property type="term" value="F:transmembrane transporter activity"/>
    <property type="evidence" value="ECO:0007669"/>
    <property type="project" value="InterPro"/>
</dbReference>
<reference evidence="21" key="1">
    <citation type="submission" date="2023-02" db="EMBL/GenBank/DDBJ databases">
        <title>Identification and recombinant expression of a fungal hydrolase from Papiliotrema laurentii that hydrolyzes apple cutin and clears colloidal polyester polyurethane.</title>
        <authorList>
            <consortium name="DOE Joint Genome Institute"/>
            <person name="Roman V.A."/>
            <person name="Bojanowski C."/>
            <person name="Crable B.R."/>
            <person name="Wagner D.N."/>
            <person name="Hung C.S."/>
            <person name="Nadeau L.J."/>
            <person name="Schratz L."/>
            <person name="Haridas S."/>
            <person name="Pangilinan J."/>
            <person name="Lipzen A."/>
            <person name="Na H."/>
            <person name="Yan M."/>
            <person name="Ng V."/>
            <person name="Grigoriev I.V."/>
            <person name="Spatafora J.W."/>
            <person name="Barlow D."/>
            <person name="Biffinger J."/>
            <person name="Kelley-Loughnane N."/>
            <person name="Varaljay V.A."/>
            <person name="Crookes-Goodson W.J."/>
        </authorList>
    </citation>
    <scope>NUCLEOTIDE SEQUENCE</scope>
    <source>
        <strain evidence="21">5307AH</strain>
    </source>
</reference>
<feature type="transmembrane region" description="Helical" evidence="20">
    <location>
        <begin position="503"/>
        <end position="525"/>
    </location>
</feature>
<comment type="catalytic activity">
    <reaction evidence="11">
        <text>L-arginyl-glycine(out) = L-arginyl-glycine(in)</text>
        <dbReference type="Rhea" id="RHEA:79391"/>
        <dbReference type="ChEBI" id="CHEBI:229955"/>
    </reaction>
</comment>
<sequence>MDDKDKRMGEETAFGEEPKNDSTYDQALDAVPQFYVDHSTADGHSGKDQLTIDGVIDIPWKYRIPAFCMILVWGTGASFADITIGPLKSTLIRELKINNTQFGTINTAVNISNTILPIIGGMTMDYYGGVRCAMAFSLCCVAGSVLAALSATTGRVGLLIGGRVLMGLGSVVVETTQYKLYTHWFSGSSLGLVIAIDLAWISVTAVCARLAAVPMSRLNGWYGWALWIPVSLTVFSWLAVVGYFILELRMPEKYRPSNGAKLRQMAGWGGVKHALKGLTRLPMFYWIFAGTELFQNSARTVYAANLADIQEKTRGTSTLAAGYNASLQNVVSIVLAPMIGIFFDRFGWRTPFFSLSAALYIIVFALIGLTKVNPTGPIVLSSIALAMNVMPCTGSIPLMIPEEDLIGTAYGTWSAFIACNNVIMEIAAGRIQDSTPGKGYDRVIYFLIVVKFVQFCLGPIYDYLDGKLLGHSLRRNEKARIAMREEMRERGEWFPGWRVSRRAFYVFGTQLGLMILASWVLYLTYTVGGLGK</sequence>
<comment type="catalytic activity">
    <reaction evidence="4">
        <text>L-alpha-aminoacyl-L-arginine(out) = L-alpha-aminoacyl-L-arginine(in)</text>
        <dbReference type="Rhea" id="RHEA:79367"/>
        <dbReference type="ChEBI" id="CHEBI:229968"/>
    </reaction>
</comment>
<evidence type="ECO:0000256" key="5">
    <source>
        <dbReference type="ARBA" id="ARBA00044884"/>
    </source>
</evidence>
<comment type="catalytic activity">
    <reaction evidence="7">
        <text>L-alpha-aminoacyl-L-lysine(out) = L-alpha-aminoacyl-L-lysine(in)</text>
        <dbReference type="Rhea" id="RHEA:79383"/>
        <dbReference type="ChEBI" id="CHEBI:229966"/>
    </reaction>
</comment>
<comment type="catalytic activity">
    <reaction evidence="14">
        <text>L-lysyl-glycine(out) = L-lysyl-glycine(in)</text>
        <dbReference type="Rhea" id="RHEA:79407"/>
        <dbReference type="ChEBI" id="CHEBI:191202"/>
    </reaction>
</comment>
<name>A0AAD9CSG5_PAPLA</name>
<dbReference type="EMBL" id="JAODAN010000011">
    <property type="protein sequence ID" value="KAK1921332.1"/>
    <property type="molecule type" value="Genomic_DNA"/>
</dbReference>
<evidence type="ECO:0000256" key="11">
    <source>
        <dbReference type="ARBA" id="ARBA00044903"/>
    </source>
</evidence>
<comment type="catalytic activity">
    <reaction evidence="8">
        <text>L-aspartyl-L-lysine(out) = L-aspartyl-L-lysine(in)</text>
        <dbReference type="Rhea" id="RHEA:79411"/>
        <dbReference type="ChEBI" id="CHEBI:229953"/>
    </reaction>
</comment>
<evidence type="ECO:0000256" key="15">
    <source>
        <dbReference type="ARBA" id="ARBA00044985"/>
    </source>
</evidence>
<feature type="transmembrane region" description="Helical" evidence="20">
    <location>
        <begin position="321"/>
        <end position="343"/>
    </location>
</feature>
<comment type="catalytic activity">
    <reaction evidence="10">
        <text>L-lysyl-L-lysine(out) = L-lysyl-L-lysine(in)</text>
        <dbReference type="Rhea" id="RHEA:79403"/>
        <dbReference type="ChEBI" id="CHEBI:229956"/>
    </reaction>
</comment>
<comment type="catalytic activity">
    <reaction evidence="5">
        <text>L-alpha-aminoacyl-L-histidine(out) = L-alpha-aminoacyl-L-histidine(in)</text>
        <dbReference type="Rhea" id="RHEA:79375"/>
        <dbReference type="ChEBI" id="CHEBI:229967"/>
    </reaction>
</comment>
<dbReference type="AlphaFoldDB" id="A0AAD9CSG5"/>
<dbReference type="InterPro" id="IPR011701">
    <property type="entry name" value="MFS"/>
</dbReference>
<comment type="catalytic activity">
    <reaction evidence="12">
        <text>L-histidyl-L-alpha-amino acid(out) = L-histidyl-L-alpha-amino acid(in)</text>
        <dbReference type="Rhea" id="RHEA:79379"/>
        <dbReference type="ChEBI" id="CHEBI:229964"/>
    </reaction>
</comment>
<feature type="transmembrane region" description="Helical" evidence="20">
    <location>
        <begin position="443"/>
        <end position="461"/>
    </location>
</feature>
<feature type="transmembrane region" description="Helical" evidence="20">
    <location>
        <begin position="412"/>
        <end position="431"/>
    </location>
</feature>
<evidence type="ECO:0000256" key="18">
    <source>
        <dbReference type="ARBA" id="ARBA00046376"/>
    </source>
</evidence>
<evidence type="ECO:0000256" key="12">
    <source>
        <dbReference type="ARBA" id="ARBA00044912"/>
    </source>
</evidence>
<comment type="subcellular location">
    <subcellularLocation>
        <location evidence="1">Membrane</location>
        <topology evidence="1">Multi-pass membrane protein</topology>
    </subcellularLocation>
</comment>
<evidence type="ECO:0000256" key="20">
    <source>
        <dbReference type="SAM" id="Phobius"/>
    </source>
</evidence>
<comment type="catalytic activity">
    <reaction evidence="9">
        <text>L-arginyl-L-alpha-amino acid(out) = L-arginyl-L-alpha-amino acid(in)</text>
        <dbReference type="Rhea" id="RHEA:79371"/>
        <dbReference type="ChEBI" id="CHEBI:84315"/>
    </reaction>
</comment>
<comment type="caution">
    <text evidence="21">The sequence shown here is derived from an EMBL/GenBank/DDBJ whole genome shotgun (WGS) entry which is preliminary data.</text>
</comment>
<evidence type="ECO:0000313" key="21">
    <source>
        <dbReference type="EMBL" id="KAK1921332.1"/>
    </source>
</evidence>
<evidence type="ECO:0000313" key="22">
    <source>
        <dbReference type="Proteomes" id="UP001182556"/>
    </source>
</evidence>
<feature type="transmembrane region" description="Helical" evidence="20">
    <location>
        <begin position="157"/>
        <end position="178"/>
    </location>
</feature>
<dbReference type="SUPFAM" id="SSF103473">
    <property type="entry name" value="MFS general substrate transporter"/>
    <property type="match status" value="1"/>
</dbReference>